<keyword evidence="3" id="KW-1185">Reference proteome</keyword>
<accession>A0A6L6PPI8</accession>
<evidence type="ECO:0000256" key="1">
    <source>
        <dbReference type="SAM" id="Phobius"/>
    </source>
</evidence>
<sequence>MMKVAIIKLKDLLLHSKAFDDATRRVGAVLLLLPCLVGIPLGLHRPFLGLGWRDWYLLPGLSAILCCGTILYIHSGDKGWALLTVPYTFGIAHELWLIATVPLSPTRKGESK</sequence>
<organism evidence="2 3">
    <name type="scientific">Duganella radicis</name>
    <dbReference type="NCBI Taxonomy" id="551988"/>
    <lineage>
        <taxon>Bacteria</taxon>
        <taxon>Pseudomonadati</taxon>
        <taxon>Pseudomonadota</taxon>
        <taxon>Betaproteobacteria</taxon>
        <taxon>Burkholderiales</taxon>
        <taxon>Oxalobacteraceae</taxon>
        <taxon>Telluria group</taxon>
        <taxon>Duganella</taxon>
    </lineage>
</organism>
<reference evidence="2 3" key="1">
    <citation type="submission" date="2019-11" db="EMBL/GenBank/DDBJ databases">
        <title>Type strains purchased from KCTC, JCM and DSMZ.</title>
        <authorList>
            <person name="Lu H."/>
        </authorList>
    </citation>
    <scope>NUCLEOTIDE SEQUENCE [LARGE SCALE GENOMIC DNA]</scope>
    <source>
        <strain evidence="2 3">KCTC 22382</strain>
    </source>
</reference>
<name>A0A6L6PPI8_9BURK</name>
<gene>
    <name evidence="2" type="ORF">GM676_25035</name>
</gene>
<feature type="transmembrane region" description="Helical" evidence="1">
    <location>
        <begin position="26"/>
        <end position="43"/>
    </location>
</feature>
<feature type="transmembrane region" description="Helical" evidence="1">
    <location>
        <begin position="80"/>
        <end position="99"/>
    </location>
</feature>
<dbReference type="Proteomes" id="UP000475582">
    <property type="component" value="Unassembled WGS sequence"/>
</dbReference>
<evidence type="ECO:0000313" key="3">
    <source>
        <dbReference type="Proteomes" id="UP000475582"/>
    </source>
</evidence>
<proteinExistence type="predicted"/>
<keyword evidence="1" id="KW-1133">Transmembrane helix</keyword>
<keyword evidence="1" id="KW-0472">Membrane</keyword>
<dbReference type="AlphaFoldDB" id="A0A6L6PPI8"/>
<feature type="transmembrane region" description="Helical" evidence="1">
    <location>
        <begin position="55"/>
        <end position="73"/>
    </location>
</feature>
<comment type="caution">
    <text evidence="2">The sequence shown here is derived from an EMBL/GenBank/DDBJ whole genome shotgun (WGS) entry which is preliminary data.</text>
</comment>
<protein>
    <submittedName>
        <fullName evidence="2">Uncharacterized protein</fullName>
    </submittedName>
</protein>
<evidence type="ECO:0000313" key="2">
    <source>
        <dbReference type="EMBL" id="MTV40834.1"/>
    </source>
</evidence>
<keyword evidence="1" id="KW-0812">Transmembrane</keyword>
<dbReference type="EMBL" id="WNKY01000042">
    <property type="protein sequence ID" value="MTV40834.1"/>
    <property type="molecule type" value="Genomic_DNA"/>
</dbReference>